<organism evidence="2 3">
    <name type="scientific">Mycobacterium malmoense</name>
    <dbReference type="NCBI Taxonomy" id="1780"/>
    <lineage>
        <taxon>Bacteria</taxon>
        <taxon>Bacillati</taxon>
        <taxon>Actinomycetota</taxon>
        <taxon>Actinomycetes</taxon>
        <taxon>Mycobacteriales</taxon>
        <taxon>Mycobacteriaceae</taxon>
        <taxon>Mycobacterium</taxon>
    </lineage>
</organism>
<feature type="transmembrane region" description="Helical" evidence="1">
    <location>
        <begin position="6"/>
        <end position="29"/>
    </location>
</feature>
<feature type="transmembrane region" description="Helical" evidence="1">
    <location>
        <begin position="50"/>
        <end position="69"/>
    </location>
</feature>
<name>A0A1B9CUH7_MYCMA</name>
<evidence type="ECO:0000313" key="3">
    <source>
        <dbReference type="Proteomes" id="UP000092683"/>
    </source>
</evidence>
<feature type="transmembrane region" description="Helical" evidence="1">
    <location>
        <begin position="123"/>
        <end position="142"/>
    </location>
</feature>
<proteinExistence type="predicted"/>
<dbReference type="OrthoDB" id="329803at2"/>
<evidence type="ECO:0000256" key="1">
    <source>
        <dbReference type="SAM" id="Phobius"/>
    </source>
</evidence>
<dbReference type="Proteomes" id="UP000092683">
    <property type="component" value="Unassembled WGS sequence"/>
</dbReference>
<evidence type="ECO:0000313" key="2">
    <source>
        <dbReference type="EMBL" id="OCB46343.1"/>
    </source>
</evidence>
<dbReference type="RefSeq" id="WP_065446861.1">
    <property type="nucleotide sequence ID" value="NZ_MBEA01000060.1"/>
</dbReference>
<gene>
    <name evidence="2" type="ORF">A5677_04075</name>
</gene>
<reference evidence="2 3" key="1">
    <citation type="submission" date="2016-06" db="EMBL/GenBank/DDBJ databases">
        <authorList>
            <person name="Kjaerup R.B."/>
            <person name="Dalgaard T.S."/>
            <person name="Juul-Madsen H.R."/>
        </authorList>
    </citation>
    <scope>NUCLEOTIDE SEQUENCE [LARGE SCALE GENOMIC DNA]</scope>
    <source>
        <strain evidence="2 3">E3012</strain>
    </source>
</reference>
<comment type="caution">
    <text evidence="2">The sequence shown here is derived from an EMBL/GenBank/DDBJ whole genome shotgun (WGS) entry which is preliminary data.</text>
</comment>
<keyword evidence="1" id="KW-0472">Membrane</keyword>
<dbReference type="AlphaFoldDB" id="A0A1B9CUH7"/>
<dbReference type="EMBL" id="MBEE01000220">
    <property type="protein sequence ID" value="OCB46343.1"/>
    <property type="molecule type" value="Genomic_DNA"/>
</dbReference>
<keyword evidence="1" id="KW-0812">Transmembrane</keyword>
<protein>
    <submittedName>
        <fullName evidence="2">Uncharacterized protein</fullName>
    </submittedName>
</protein>
<sequence>MINTVTTVVVALLGVHIIAKFVFFALPYAKRRRALDASYGDRPSATSTSDWVLLIFTVLLCALLLWRGVEAVSFLGGLWIGATLIQLYFHRFHDPVPAERAAPPPTSPLKEMSYAIQSSPWRAWPQMAVLAVLVAWNLTLILH</sequence>
<accession>A0A1B9CUH7</accession>
<keyword evidence="1" id="KW-1133">Transmembrane helix</keyword>